<dbReference type="PANTHER" id="PTHR24421">
    <property type="entry name" value="NITRATE/NITRITE SENSOR PROTEIN NARX-RELATED"/>
    <property type="match status" value="1"/>
</dbReference>
<feature type="transmembrane region" description="Helical" evidence="10">
    <location>
        <begin position="59"/>
        <end position="78"/>
    </location>
</feature>
<feature type="transmembrane region" description="Helical" evidence="10">
    <location>
        <begin position="138"/>
        <end position="158"/>
    </location>
</feature>
<gene>
    <name evidence="13" type="ORF">CBR64_10785</name>
</gene>
<feature type="region of interest" description="Disordered" evidence="9">
    <location>
        <begin position="420"/>
        <end position="441"/>
    </location>
</feature>
<proteinExistence type="predicted"/>
<dbReference type="InterPro" id="IPR003594">
    <property type="entry name" value="HATPase_dom"/>
</dbReference>
<evidence type="ECO:0000256" key="1">
    <source>
        <dbReference type="ARBA" id="ARBA00000085"/>
    </source>
</evidence>
<feature type="compositionally biased region" description="Basic and acidic residues" evidence="9">
    <location>
        <begin position="424"/>
        <end position="441"/>
    </location>
</feature>
<evidence type="ECO:0000313" key="13">
    <source>
        <dbReference type="EMBL" id="ARU51899.1"/>
    </source>
</evidence>
<keyword evidence="4" id="KW-0808">Transferase</keyword>
<evidence type="ECO:0000256" key="3">
    <source>
        <dbReference type="ARBA" id="ARBA00022553"/>
    </source>
</evidence>
<dbReference type="KEGG" id="cceu:CBR64_10785"/>
<dbReference type="Gene3D" id="3.30.565.10">
    <property type="entry name" value="Histidine kinase-like ATPase, C-terminal domain"/>
    <property type="match status" value="1"/>
</dbReference>
<dbReference type="Gene3D" id="1.20.5.1930">
    <property type="match status" value="1"/>
</dbReference>
<keyword evidence="8" id="KW-0902">Two-component regulatory system</keyword>
<sequence>MTEALRRALDRVGVRTDTGRDAVLAAVVAVATVVLFLGIERVLATDVGATFGAGPDAAIVTPGARATVLALVVVQAATLTLRRRAPLTCLALAVVAQVAITVLLPPYVGFQAPATLIAAYSAGAYAPRRARLGAPALAALAQVVLVFALGGFAVPAGAGPAQHALQVGGALLSALLTFVGAALVGSYVATRRELVAELRDRVLRAEREREALAAQAVLEERARMARELHDVAAHHLSGIVVQASAAERLVDADPERAKESVRWIRAQGRATLDDLRLVVGILRGRDDEDGAEREAPQPTLAEVPVLLDTARSAGTVVTVETDGSPWEPTPSTQIAVYRVLQEALANARRHAPGRPVAVRFAWSAADLVLTVRNPAAGTAPPPDPQPGHGLVGMRERATVLGGTLDARRAPDGAWLVRLTVPRSPARDPRRADHLTPDQEVS</sequence>
<evidence type="ECO:0000313" key="14">
    <source>
        <dbReference type="Proteomes" id="UP000196228"/>
    </source>
</evidence>
<dbReference type="GO" id="GO:0005524">
    <property type="term" value="F:ATP binding"/>
    <property type="evidence" value="ECO:0007669"/>
    <property type="project" value="UniProtKB-KW"/>
</dbReference>
<dbReference type="InterPro" id="IPR036890">
    <property type="entry name" value="HATPase_C_sf"/>
</dbReference>
<accession>A0A1Y0HUZ3</accession>
<dbReference type="InterPro" id="IPR050482">
    <property type="entry name" value="Sensor_HK_TwoCompSys"/>
</dbReference>
<dbReference type="EC" id="2.7.13.3" evidence="2"/>
<dbReference type="GO" id="GO:0016020">
    <property type="term" value="C:membrane"/>
    <property type="evidence" value="ECO:0007669"/>
    <property type="project" value="InterPro"/>
</dbReference>
<name>A0A1Y0HUZ3_CELCE</name>
<evidence type="ECO:0000256" key="9">
    <source>
        <dbReference type="SAM" id="MobiDB-lite"/>
    </source>
</evidence>
<dbReference type="OrthoDB" id="227596at2"/>
<dbReference type="Pfam" id="PF07730">
    <property type="entry name" value="HisKA_3"/>
    <property type="match status" value="1"/>
</dbReference>
<dbReference type="PANTHER" id="PTHR24421:SF10">
    <property type="entry name" value="NITRATE_NITRITE SENSOR PROTEIN NARQ"/>
    <property type="match status" value="1"/>
</dbReference>
<keyword evidence="10" id="KW-1133">Transmembrane helix</keyword>
<keyword evidence="10" id="KW-0472">Membrane</keyword>
<dbReference type="Pfam" id="PF02518">
    <property type="entry name" value="HATPase_c"/>
    <property type="match status" value="1"/>
</dbReference>
<dbReference type="SUPFAM" id="SSF55874">
    <property type="entry name" value="ATPase domain of HSP90 chaperone/DNA topoisomerase II/histidine kinase"/>
    <property type="match status" value="1"/>
</dbReference>
<evidence type="ECO:0000256" key="6">
    <source>
        <dbReference type="ARBA" id="ARBA00022777"/>
    </source>
</evidence>
<evidence type="ECO:0000259" key="12">
    <source>
        <dbReference type="Pfam" id="PF07730"/>
    </source>
</evidence>
<evidence type="ECO:0000259" key="11">
    <source>
        <dbReference type="Pfam" id="PF02518"/>
    </source>
</evidence>
<protein>
    <recommendedName>
        <fullName evidence="2">histidine kinase</fullName>
        <ecNumber evidence="2">2.7.13.3</ecNumber>
    </recommendedName>
</protein>
<keyword evidence="3" id="KW-0597">Phosphoprotein</keyword>
<feature type="domain" description="Histidine kinase/HSP90-like ATPase" evidence="11">
    <location>
        <begin position="333"/>
        <end position="422"/>
    </location>
</feature>
<keyword evidence="5" id="KW-0547">Nucleotide-binding</keyword>
<feature type="transmembrane region" description="Helical" evidence="10">
    <location>
        <begin position="164"/>
        <end position="189"/>
    </location>
</feature>
<evidence type="ECO:0000256" key="10">
    <source>
        <dbReference type="SAM" id="Phobius"/>
    </source>
</evidence>
<dbReference type="AlphaFoldDB" id="A0A1Y0HUZ3"/>
<dbReference type="RefSeq" id="WP_087470917.1">
    <property type="nucleotide sequence ID" value="NZ_CP021383.1"/>
</dbReference>
<comment type="catalytic activity">
    <reaction evidence="1">
        <text>ATP + protein L-histidine = ADP + protein N-phospho-L-histidine.</text>
        <dbReference type="EC" id="2.7.13.3"/>
    </reaction>
</comment>
<dbReference type="Proteomes" id="UP000196228">
    <property type="component" value="Chromosome"/>
</dbReference>
<evidence type="ECO:0000256" key="5">
    <source>
        <dbReference type="ARBA" id="ARBA00022741"/>
    </source>
</evidence>
<feature type="transmembrane region" description="Helical" evidence="10">
    <location>
        <begin position="85"/>
        <end position="104"/>
    </location>
</feature>
<keyword evidence="10" id="KW-0812">Transmembrane</keyword>
<dbReference type="InterPro" id="IPR011712">
    <property type="entry name" value="Sig_transdc_His_kin_sub3_dim/P"/>
</dbReference>
<feature type="transmembrane region" description="Helical" evidence="10">
    <location>
        <begin position="21"/>
        <end position="39"/>
    </location>
</feature>
<dbReference type="GO" id="GO:0046983">
    <property type="term" value="F:protein dimerization activity"/>
    <property type="evidence" value="ECO:0007669"/>
    <property type="project" value="InterPro"/>
</dbReference>
<evidence type="ECO:0000256" key="4">
    <source>
        <dbReference type="ARBA" id="ARBA00022679"/>
    </source>
</evidence>
<reference evidence="13 14" key="1">
    <citation type="submission" date="2017-05" db="EMBL/GenBank/DDBJ databases">
        <authorList>
            <person name="Song R."/>
            <person name="Chenine A.L."/>
            <person name="Ruprecht R.M."/>
        </authorList>
    </citation>
    <scope>NUCLEOTIDE SEQUENCE [LARGE SCALE GENOMIC DNA]</scope>
    <source>
        <strain evidence="13 14">PSBB019</strain>
    </source>
</reference>
<dbReference type="GO" id="GO:0000155">
    <property type="term" value="F:phosphorelay sensor kinase activity"/>
    <property type="evidence" value="ECO:0007669"/>
    <property type="project" value="InterPro"/>
</dbReference>
<dbReference type="CDD" id="cd16917">
    <property type="entry name" value="HATPase_UhpB-NarQ-NarX-like"/>
    <property type="match status" value="1"/>
</dbReference>
<evidence type="ECO:0000256" key="2">
    <source>
        <dbReference type="ARBA" id="ARBA00012438"/>
    </source>
</evidence>
<dbReference type="EMBL" id="CP021383">
    <property type="protein sequence ID" value="ARU51899.1"/>
    <property type="molecule type" value="Genomic_DNA"/>
</dbReference>
<keyword evidence="7" id="KW-0067">ATP-binding</keyword>
<feature type="domain" description="Signal transduction histidine kinase subgroup 3 dimerisation and phosphoacceptor" evidence="12">
    <location>
        <begin position="220"/>
        <end position="285"/>
    </location>
</feature>
<evidence type="ECO:0000256" key="7">
    <source>
        <dbReference type="ARBA" id="ARBA00022840"/>
    </source>
</evidence>
<keyword evidence="6" id="KW-0418">Kinase</keyword>
<evidence type="ECO:0000256" key="8">
    <source>
        <dbReference type="ARBA" id="ARBA00023012"/>
    </source>
</evidence>
<organism evidence="13 14">
    <name type="scientific">Cellulosimicrobium cellulans</name>
    <name type="common">Arthrobacter luteus</name>
    <dbReference type="NCBI Taxonomy" id="1710"/>
    <lineage>
        <taxon>Bacteria</taxon>
        <taxon>Bacillati</taxon>
        <taxon>Actinomycetota</taxon>
        <taxon>Actinomycetes</taxon>
        <taxon>Micrococcales</taxon>
        <taxon>Promicromonosporaceae</taxon>
        <taxon>Cellulosimicrobium</taxon>
    </lineage>
</organism>